<dbReference type="PANTHER" id="PTHR30250:SF11">
    <property type="entry name" value="O-ANTIGEN TRANSPORTER-RELATED"/>
    <property type="match status" value="1"/>
</dbReference>
<evidence type="ECO:0000256" key="2">
    <source>
        <dbReference type="ARBA" id="ARBA00022475"/>
    </source>
</evidence>
<proteinExistence type="predicted"/>
<protein>
    <submittedName>
        <fullName evidence="7">O-antigen translocase</fullName>
    </submittedName>
</protein>
<feature type="transmembrane region" description="Helical" evidence="6">
    <location>
        <begin position="333"/>
        <end position="355"/>
    </location>
</feature>
<dbReference type="Proteomes" id="UP001168579">
    <property type="component" value="Unassembled WGS sequence"/>
</dbReference>
<keyword evidence="3 6" id="KW-0812">Transmembrane</keyword>
<evidence type="ECO:0000256" key="6">
    <source>
        <dbReference type="SAM" id="Phobius"/>
    </source>
</evidence>
<keyword evidence="2" id="KW-1003">Cell membrane</keyword>
<keyword evidence="4 6" id="KW-1133">Transmembrane helix</keyword>
<evidence type="ECO:0000256" key="3">
    <source>
        <dbReference type="ARBA" id="ARBA00022692"/>
    </source>
</evidence>
<feature type="transmembrane region" description="Helical" evidence="6">
    <location>
        <begin position="116"/>
        <end position="138"/>
    </location>
</feature>
<feature type="transmembrane region" description="Helical" evidence="6">
    <location>
        <begin position="85"/>
        <end position="104"/>
    </location>
</feature>
<dbReference type="InterPro" id="IPR050833">
    <property type="entry name" value="Poly_Biosynth_Transport"/>
</dbReference>
<name>A0ABT8RRX6_9FLAO</name>
<keyword evidence="5 6" id="KW-0472">Membrane</keyword>
<evidence type="ECO:0000256" key="5">
    <source>
        <dbReference type="ARBA" id="ARBA00023136"/>
    </source>
</evidence>
<reference evidence="7" key="1">
    <citation type="journal article" date="2014" name="Int. J. Syst. Evol. Microbiol.">
        <title>Complete genome of a new Firmicutes species belonging to the dominant human colonic microbiota ('Ruminococcus bicirculans') reveals two chromosomes and a selective capacity to utilize plant glucans.</title>
        <authorList>
            <consortium name="NISC Comparative Sequencing Program"/>
            <person name="Wegmann U."/>
            <person name="Louis P."/>
            <person name="Goesmann A."/>
            <person name="Henrissat B."/>
            <person name="Duncan S.H."/>
            <person name="Flint H.J."/>
        </authorList>
    </citation>
    <scope>NUCLEOTIDE SEQUENCE</scope>
    <source>
        <strain evidence="7">CECT 8869</strain>
    </source>
</reference>
<dbReference type="InterPro" id="IPR044550">
    <property type="entry name" value="WzxE"/>
</dbReference>
<evidence type="ECO:0000256" key="1">
    <source>
        <dbReference type="ARBA" id="ARBA00004651"/>
    </source>
</evidence>
<feature type="transmembrane region" description="Helical" evidence="6">
    <location>
        <begin position="298"/>
        <end position="321"/>
    </location>
</feature>
<feature type="transmembrane region" description="Helical" evidence="6">
    <location>
        <begin position="390"/>
        <end position="408"/>
    </location>
</feature>
<organism evidence="7 8">
    <name type="scientific">Maribacter confluentis</name>
    <dbReference type="NCBI Taxonomy" id="1656093"/>
    <lineage>
        <taxon>Bacteria</taxon>
        <taxon>Pseudomonadati</taxon>
        <taxon>Bacteroidota</taxon>
        <taxon>Flavobacteriia</taxon>
        <taxon>Flavobacteriales</taxon>
        <taxon>Flavobacteriaceae</taxon>
        <taxon>Maribacter</taxon>
    </lineage>
</organism>
<sequence>MKATSIFGGVQVINILISIGRSKILAILLGPTGIGILGLIMSTTKLISSLTNFGLGISAVKEIAIAFELGDEKQLSKTLIIVKRWIWFTGLFGGILTLVLSPWLSELSFGNKDYTIAFVWLSITLLLNQLTSGSFVFLQGLRKLKYLAKANVIGAALGLLVSVPIYYYLGVKGIVPAMICTSILGFAVAFYFTKKIKTEKVPVSVKETKEKGKNMLVMGFTLSISGIMVLGVSYIIRIFINNNGGVEDVGLFNAGIAIISTYVGLLFTAMETDYFPRLSAVVHDNEKAITLINQQAEIAMLILAPVLIVFLVFVELIITILYSSEFIPVKEMIYWAALGMFFKVAAWVVAFFFIAKGASKLFFWNELITNSYTLALNLIGYYYWGLTGLGLSYMASYFIYLIQIYTITGKIYGFKFSFSIIKIFAIQFSLAIGCLLTAKLCSSPYNYVIGILFILISMYYSFKELDKRLNLKDLLGKYFKK</sequence>
<dbReference type="EMBL" id="JAUKUC010000001">
    <property type="protein sequence ID" value="MDO1513667.1"/>
    <property type="molecule type" value="Genomic_DNA"/>
</dbReference>
<feature type="transmembrane region" description="Helical" evidence="6">
    <location>
        <begin position="252"/>
        <end position="270"/>
    </location>
</feature>
<reference evidence="7" key="2">
    <citation type="submission" date="2023-06" db="EMBL/GenBank/DDBJ databases">
        <authorList>
            <person name="Lucena T."/>
            <person name="Sun Q."/>
        </authorList>
    </citation>
    <scope>NUCLEOTIDE SEQUENCE</scope>
    <source>
        <strain evidence="7">CECT 8869</strain>
    </source>
</reference>
<feature type="transmembrane region" description="Helical" evidence="6">
    <location>
        <begin position="420"/>
        <end position="438"/>
    </location>
</feature>
<dbReference type="RefSeq" id="WP_304436484.1">
    <property type="nucleotide sequence ID" value="NZ_JAUKUC010000001.1"/>
</dbReference>
<feature type="transmembrane region" description="Helical" evidence="6">
    <location>
        <begin position="444"/>
        <end position="462"/>
    </location>
</feature>
<gene>
    <name evidence="7" type="ORF">Q2T41_13470</name>
</gene>
<dbReference type="CDD" id="cd13125">
    <property type="entry name" value="MATE_like_10"/>
    <property type="match status" value="1"/>
</dbReference>
<comment type="caution">
    <text evidence="7">The sequence shown here is derived from an EMBL/GenBank/DDBJ whole genome shotgun (WGS) entry which is preliminary data.</text>
</comment>
<evidence type="ECO:0000313" key="7">
    <source>
        <dbReference type="EMBL" id="MDO1513667.1"/>
    </source>
</evidence>
<dbReference type="PANTHER" id="PTHR30250">
    <property type="entry name" value="PST FAMILY PREDICTED COLANIC ACID TRANSPORTER"/>
    <property type="match status" value="1"/>
</dbReference>
<comment type="subcellular location">
    <subcellularLocation>
        <location evidence="1">Cell membrane</location>
        <topology evidence="1">Multi-pass membrane protein</topology>
    </subcellularLocation>
</comment>
<keyword evidence="8" id="KW-1185">Reference proteome</keyword>
<evidence type="ECO:0000256" key="4">
    <source>
        <dbReference type="ARBA" id="ARBA00022989"/>
    </source>
</evidence>
<accession>A0ABT8RRX6</accession>
<dbReference type="Pfam" id="PF13440">
    <property type="entry name" value="Polysacc_synt_3"/>
    <property type="match status" value="1"/>
</dbReference>
<feature type="transmembrane region" description="Helical" evidence="6">
    <location>
        <begin position="214"/>
        <end position="240"/>
    </location>
</feature>
<feature type="transmembrane region" description="Helical" evidence="6">
    <location>
        <begin position="174"/>
        <end position="193"/>
    </location>
</feature>
<feature type="transmembrane region" description="Helical" evidence="6">
    <location>
        <begin position="150"/>
        <end position="168"/>
    </location>
</feature>
<evidence type="ECO:0000313" key="8">
    <source>
        <dbReference type="Proteomes" id="UP001168579"/>
    </source>
</evidence>